<evidence type="ECO:0000313" key="3">
    <source>
        <dbReference type="Proteomes" id="UP001500034"/>
    </source>
</evidence>
<feature type="region of interest" description="Disordered" evidence="1">
    <location>
        <begin position="1"/>
        <end position="71"/>
    </location>
</feature>
<feature type="compositionally biased region" description="Low complexity" evidence="1">
    <location>
        <begin position="8"/>
        <end position="23"/>
    </location>
</feature>
<reference evidence="3" key="1">
    <citation type="journal article" date="2019" name="Int. J. Syst. Evol. Microbiol.">
        <title>The Global Catalogue of Microorganisms (GCM) 10K type strain sequencing project: providing services to taxonomists for standard genome sequencing and annotation.</title>
        <authorList>
            <consortium name="The Broad Institute Genomics Platform"/>
            <consortium name="The Broad Institute Genome Sequencing Center for Infectious Disease"/>
            <person name="Wu L."/>
            <person name="Ma J."/>
        </authorList>
    </citation>
    <scope>NUCLEOTIDE SEQUENCE [LARGE SCALE GENOMIC DNA]</scope>
    <source>
        <strain evidence="3">JCM 17027</strain>
    </source>
</reference>
<dbReference type="EMBL" id="BAABCQ010000047">
    <property type="protein sequence ID" value="GAA3977653.1"/>
    <property type="molecule type" value="Genomic_DNA"/>
</dbReference>
<keyword evidence="3" id="KW-1185">Reference proteome</keyword>
<comment type="caution">
    <text evidence="2">The sequence shown here is derived from an EMBL/GenBank/DDBJ whole genome shotgun (WGS) entry which is preliminary data.</text>
</comment>
<proteinExistence type="predicted"/>
<organism evidence="2 3">
    <name type="scientific">Streptomyces marokkonensis</name>
    <dbReference type="NCBI Taxonomy" id="324855"/>
    <lineage>
        <taxon>Bacteria</taxon>
        <taxon>Bacillati</taxon>
        <taxon>Actinomycetota</taxon>
        <taxon>Actinomycetes</taxon>
        <taxon>Kitasatosporales</taxon>
        <taxon>Streptomycetaceae</taxon>
        <taxon>Streptomyces</taxon>
    </lineage>
</organism>
<accession>A0ABP7Q7B8</accession>
<name>A0ABP7Q7B8_9ACTN</name>
<sequence>MRPPATTARSRSWRAASGASASGLERRVRHAQAAGDTQGVAAHVRVGVGDPVRDPLGVAPRGRGDDGELKPVGTVPFELVQYGPQYGRLPGAQRQFTHPLWVGERIEGVQPALGLILGGGSRRARILPAGAGTAQQIDGTDGTGGTT</sequence>
<dbReference type="Proteomes" id="UP001500034">
    <property type="component" value="Unassembled WGS sequence"/>
</dbReference>
<evidence type="ECO:0000256" key="1">
    <source>
        <dbReference type="SAM" id="MobiDB-lite"/>
    </source>
</evidence>
<protein>
    <submittedName>
        <fullName evidence="2">Uncharacterized protein</fullName>
    </submittedName>
</protein>
<gene>
    <name evidence="2" type="ORF">GCM10022384_29350</name>
</gene>
<evidence type="ECO:0000313" key="2">
    <source>
        <dbReference type="EMBL" id="GAA3977653.1"/>
    </source>
</evidence>